<sequence>MPFVILALIMMAQCHFVNPKLAFQPTKAGDGTTRDYEKYSHRLIYKETLLENAVDFLNVPEFFYNKLCVSNVRVLLPEQFKTGIEADEKKHLKHYKYAEKLEQNGGSNNTMKHQLIGKGGMKSAKKFARIFENRISFDYGVSSRAAFIRQVFNCGSVRRRNEWRVDEMNWNTCDHDLLYRHKAEFPSDQTRSPPLGTEKYL</sequence>
<feature type="chain" id="PRO_5044769844" evidence="1">
    <location>
        <begin position="23"/>
        <end position="201"/>
    </location>
</feature>
<evidence type="ECO:0000313" key="2">
    <source>
        <dbReference type="EMBL" id="KAL3092612.1"/>
    </source>
</evidence>
<dbReference type="Proteomes" id="UP001620645">
    <property type="component" value="Unassembled WGS sequence"/>
</dbReference>
<accession>A0ABD2JPQ5</accession>
<dbReference type="AlphaFoldDB" id="A0ABD2JPQ5"/>
<keyword evidence="1" id="KW-0732">Signal</keyword>
<organism evidence="2 3">
    <name type="scientific">Heterodera schachtii</name>
    <name type="common">Sugarbeet cyst nematode worm</name>
    <name type="synonym">Tylenchus schachtii</name>
    <dbReference type="NCBI Taxonomy" id="97005"/>
    <lineage>
        <taxon>Eukaryota</taxon>
        <taxon>Metazoa</taxon>
        <taxon>Ecdysozoa</taxon>
        <taxon>Nematoda</taxon>
        <taxon>Chromadorea</taxon>
        <taxon>Rhabditida</taxon>
        <taxon>Tylenchina</taxon>
        <taxon>Tylenchomorpha</taxon>
        <taxon>Tylenchoidea</taxon>
        <taxon>Heteroderidae</taxon>
        <taxon>Heteroderinae</taxon>
        <taxon>Heterodera</taxon>
    </lineage>
</organism>
<feature type="signal peptide" evidence="1">
    <location>
        <begin position="1"/>
        <end position="22"/>
    </location>
</feature>
<name>A0ABD2JPQ5_HETSC</name>
<gene>
    <name evidence="2" type="ORF">niasHS_007821</name>
</gene>
<dbReference type="EMBL" id="JBICCN010000118">
    <property type="protein sequence ID" value="KAL3092612.1"/>
    <property type="molecule type" value="Genomic_DNA"/>
</dbReference>
<protein>
    <submittedName>
        <fullName evidence="2">Uncharacterized protein</fullName>
    </submittedName>
</protein>
<evidence type="ECO:0000313" key="3">
    <source>
        <dbReference type="Proteomes" id="UP001620645"/>
    </source>
</evidence>
<evidence type="ECO:0000256" key="1">
    <source>
        <dbReference type="SAM" id="SignalP"/>
    </source>
</evidence>
<proteinExistence type="predicted"/>
<comment type="caution">
    <text evidence="2">The sequence shown here is derived from an EMBL/GenBank/DDBJ whole genome shotgun (WGS) entry which is preliminary data.</text>
</comment>
<keyword evidence="3" id="KW-1185">Reference proteome</keyword>
<reference evidence="2 3" key="1">
    <citation type="submission" date="2024-10" db="EMBL/GenBank/DDBJ databases">
        <authorList>
            <person name="Kim D."/>
        </authorList>
    </citation>
    <scope>NUCLEOTIDE SEQUENCE [LARGE SCALE GENOMIC DNA]</scope>
    <source>
        <strain evidence="2">Taebaek</strain>
    </source>
</reference>